<dbReference type="Pfam" id="PF05577">
    <property type="entry name" value="Peptidase_S28"/>
    <property type="match status" value="1"/>
</dbReference>
<evidence type="ECO:0000256" key="1">
    <source>
        <dbReference type="ARBA" id="ARBA00011079"/>
    </source>
</evidence>
<keyword evidence="2" id="KW-0645">Protease</keyword>
<dbReference type="InterPro" id="IPR008758">
    <property type="entry name" value="Peptidase_S28"/>
</dbReference>
<protein>
    <submittedName>
        <fullName evidence="7">Serine carboxypeptidase S28-domain-containing protein</fullName>
    </submittedName>
</protein>
<dbReference type="SUPFAM" id="SSF51338">
    <property type="entry name" value="Composite domain of metallo-dependent hydrolases"/>
    <property type="match status" value="1"/>
</dbReference>
<keyword evidence="7" id="KW-0121">Carboxypeptidase</keyword>
<gene>
    <name evidence="7" type="ORF">BGW36DRAFT_422606</name>
</gene>
<reference evidence="7" key="1">
    <citation type="submission" date="2021-12" db="EMBL/GenBank/DDBJ databases">
        <title>Convergent genome expansion in fungi linked to evolution of root-endophyte symbiosis.</title>
        <authorList>
            <consortium name="DOE Joint Genome Institute"/>
            <person name="Ke Y.-H."/>
            <person name="Bonito G."/>
            <person name="Liao H.-L."/>
            <person name="Looney B."/>
            <person name="Rojas-Flechas A."/>
            <person name="Nash J."/>
            <person name="Hameed K."/>
            <person name="Schadt C."/>
            <person name="Martin F."/>
            <person name="Crous P.W."/>
            <person name="Miettinen O."/>
            <person name="Magnuson J.K."/>
            <person name="Labbe J."/>
            <person name="Jacobson D."/>
            <person name="Doktycz M.J."/>
            <person name="Veneault-Fourrey C."/>
            <person name="Kuo A."/>
            <person name="Mondo S."/>
            <person name="Calhoun S."/>
            <person name="Riley R."/>
            <person name="Ohm R."/>
            <person name="LaButti K."/>
            <person name="Andreopoulos B."/>
            <person name="Pangilinan J."/>
            <person name="Nolan M."/>
            <person name="Tritt A."/>
            <person name="Clum A."/>
            <person name="Lipzen A."/>
            <person name="Daum C."/>
            <person name="Barry K."/>
            <person name="Grigoriev I.V."/>
            <person name="Vilgalys R."/>
        </authorList>
    </citation>
    <scope>NUCLEOTIDE SEQUENCE</scope>
    <source>
        <strain evidence="7">PMI_201</strain>
    </source>
</reference>
<evidence type="ECO:0000256" key="3">
    <source>
        <dbReference type="ARBA" id="ARBA00022729"/>
    </source>
</evidence>
<dbReference type="GO" id="GO:0016810">
    <property type="term" value="F:hydrolase activity, acting on carbon-nitrogen (but not peptide) bonds"/>
    <property type="evidence" value="ECO:0007669"/>
    <property type="project" value="InterPro"/>
</dbReference>
<dbReference type="InterPro" id="IPR029058">
    <property type="entry name" value="AB_hydrolase_fold"/>
</dbReference>
<evidence type="ECO:0000313" key="8">
    <source>
        <dbReference type="Proteomes" id="UP001201262"/>
    </source>
</evidence>
<dbReference type="GeneID" id="70250012"/>
<organism evidence="7 8">
    <name type="scientific">Talaromyces proteolyticus</name>
    <dbReference type="NCBI Taxonomy" id="1131652"/>
    <lineage>
        <taxon>Eukaryota</taxon>
        <taxon>Fungi</taxon>
        <taxon>Dikarya</taxon>
        <taxon>Ascomycota</taxon>
        <taxon>Pezizomycotina</taxon>
        <taxon>Eurotiomycetes</taxon>
        <taxon>Eurotiomycetidae</taxon>
        <taxon>Eurotiales</taxon>
        <taxon>Trichocomaceae</taxon>
        <taxon>Talaromyces</taxon>
        <taxon>Talaromyces sect. Bacilispori</taxon>
    </lineage>
</organism>
<dbReference type="Gene3D" id="3.40.50.1820">
    <property type="entry name" value="alpha/beta hydrolase"/>
    <property type="match status" value="1"/>
</dbReference>
<evidence type="ECO:0000313" key="7">
    <source>
        <dbReference type="EMBL" id="KAH8703025.1"/>
    </source>
</evidence>
<dbReference type="PANTHER" id="PTHR11010:SF109">
    <property type="entry name" value="PEPTIDASE, FAMILY S28, PUTATIVE (AFU_ORTHOLOGUE AFUA_4G03790)-RELATED"/>
    <property type="match status" value="1"/>
</dbReference>
<keyword evidence="4" id="KW-0378">Hydrolase</keyword>
<evidence type="ECO:0000256" key="4">
    <source>
        <dbReference type="ARBA" id="ARBA00022801"/>
    </source>
</evidence>
<keyword evidence="8" id="KW-1185">Reference proteome</keyword>
<evidence type="ECO:0000256" key="5">
    <source>
        <dbReference type="ARBA" id="ARBA00023180"/>
    </source>
</evidence>
<dbReference type="InterPro" id="IPR011059">
    <property type="entry name" value="Metal-dep_hydrolase_composite"/>
</dbReference>
<accession>A0AAD4Q4H5</accession>
<dbReference type="Proteomes" id="UP001201262">
    <property type="component" value="Unassembled WGS sequence"/>
</dbReference>
<keyword evidence="5" id="KW-0325">Glycoprotein</keyword>
<dbReference type="PANTHER" id="PTHR11010">
    <property type="entry name" value="PROTEASE S28 PRO-X CARBOXYPEPTIDASE-RELATED"/>
    <property type="match status" value="1"/>
</dbReference>
<dbReference type="GO" id="GO:0008239">
    <property type="term" value="F:dipeptidyl-peptidase activity"/>
    <property type="evidence" value="ECO:0007669"/>
    <property type="project" value="TreeGrafter"/>
</dbReference>
<evidence type="ECO:0000256" key="6">
    <source>
        <dbReference type="SAM" id="MobiDB-lite"/>
    </source>
</evidence>
<name>A0AAD4Q4H5_9EURO</name>
<comment type="similarity">
    <text evidence="1">Belongs to the peptidase S28 family.</text>
</comment>
<keyword evidence="3" id="KW-0732">Signal</keyword>
<dbReference type="GO" id="GO:0006508">
    <property type="term" value="P:proteolysis"/>
    <property type="evidence" value="ECO:0007669"/>
    <property type="project" value="UniProtKB-KW"/>
</dbReference>
<dbReference type="GO" id="GO:0070008">
    <property type="term" value="F:serine-type exopeptidase activity"/>
    <property type="evidence" value="ECO:0007669"/>
    <property type="project" value="InterPro"/>
</dbReference>
<dbReference type="RefSeq" id="XP_046076043.1">
    <property type="nucleotide sequence ID" value="XM_046219725.1"/>
</dbReference>
<dbReference type="EMBL" id="JAJTJA010000002">
    <property type="protein sequence ID" value="KAH8703025.1"/>
    <property type="molecule type" value="Genomic_DNA"/>
</dbReference>
<dbReference type="Gene3D" id="2.30.40.10">
    <property type="entry name" value="Urease, subunit C, domain 1"/>
    <property type="match status" value="1"/>
</dbReference>
<evidence type="ECO:0000256" key="2">
    <source>
        <dbReference type="ARBA" id="ARBA00022670"/>
    </source>
</evidence>
<proteinExistence type="inferred from homology"/>
<comment type="caution">
    <text evidence="7">The sequence shown here is derived from an EMBL/GenBank/DDBJ whole genome shotgun (WGS) entry which is preliminary data.</text>
</comment>
<sequence length="175" mass="19366">MTEKIGGFEMGMYFDAQLIELEAPVETLAAEDDVLVERGQEDTGNIDLFGWENWTEKIEKWVWNGDDGNVRAVWTVAIKARHTSSGSDQGIEQHMPPDLPNGRSDLPSDNLSSKGAPWIMIGGSYSGMRAAFTRNEYPDTIYAANASSAPVQAQVDMSIYFEQLYRGMAANGYES</sequence>
<dbReference type="GO" id="GO:0004180">
    <property type="term" value="F:carboxypeptidase activity"/>
    <property type="evidence" value="ECO:0007669"/>
    <property type="project" value="UniProtKB-KW"/>
</dbReference>
<dbReference type="AlphaFoldDB" id="A0AAD4Q4H5"/>
<feature type="region of interest" description="Disordered" evidence="6">
    <location>
        <begin position="84"/>
        <end position="108"/>
    </location>
</feature>